<dbReference type="Proteomes" id="UP000324748">
    <property type="component" value="Unassembled WGS sequence"/>
</dbReference>
<name>A0A5B0P5S7_PUCGR</name>
<accession>A0A5B0P5S7</accession>
<gene>
    <name evidence="1" type="ORF">PGT21_029496</name>
</gene>
<keyword evidence="2" id="KW-1185">Reference proteome</keyword>
<sequence>MDGQTKPKLLYVEDAELEAGFERRAGRGRAFIRYNYHLKPTTTTSSSFRSGPIVHLVWIIIILPSIV</sequence>
<dbReference type="AlphaFoldDB" id="A0A5B0P5S7"/>
<comment type="caution">
    <text evidence="1">The sequence shown here is derived from an EMBL/GenBank/DDBJ whole genome shotgun (WGS) entry which is preliminary data.</text>
</comment>
<evidence type="ECO:0000313" key="2">
    <source>
        <dbReference type="Proteomes" id="UP000324748"/>
    </source>
</evidence>
<protein>
    <submittedName>
        <fullName evidence="1">Uncharacterized protein</fullName>
    </submittedName>
</protein>
<reference evidence="1 2" key="1">
    <citation type="submission" date="2019-05" db="EMBL/GenBank/DDBJ databases">
        <title>Emergence of the Ug99 lineage of the wheat stem rust pathogen through somatic hybridization.</title>
        <authorList>
            <person name="Li F."/>
            <person name="Upadhyaya N.M."/>
            <person name="Sperschneider J."/>
            <person name="Matny O."/>
            <person name="Nguyen-Phuc H."/>
            <person name="Mago R."/>
            <person name="Raley C."/>
            <person name="Miller M.E."/>
            <person name="Silverstein K.A.T."/>
            <person name="Henningsen E."/>
            <person name="Hirsch C.D."/>
            <person name="Visser B."/>
            <person name="Pretorius Z.A."/>
            <person name="Steffenson B.J."/>
            <person name="Schwessinger B."/>
            <person name="Dodds P.N."/>
            <person name="Figueroa M."/>
        </authorList>
    </citation>
    <scope>NUCLEOTIDE SEQUENCE [LARGE SCALE GENOMIC DNA]</scope>
    <source>
        <strain evidence="1">21-0</strain>
    </source>
</reference>
<organism evidence="1 2">
    <name type="scientific">Puccinia graminis f. sp. tritici</name>
    <dbReference type="NCBI Taxonomy" id="56615"/>
    <lineage>
        <taxon>Eukaryota</taxon>
        <taxon>Fungi</taxon>
        <taxon>Dikarya</taxon>
        <taxon>Basidiomycota</taxon>
        <taxon>Pucciniomycotina</taxon>
        <taxon>Pucciniomycetes</taxon>
        <taxon>Pucciniales</taxon>
        <taxon>Pucciniaceae</taxon>
        <taxon>Puccinia</taxon>
    </lineage>
</organism>
<dbReference type="EMBL" id="VSWC01000067">
    <property type="protein sequence ID" value="KAA1096821.1"/>
    <property type="molecule type" value="Genomic_DNA"/>
</dbReference>
<evidence type="ECO:0000313" key="1">
    <source>
        <dbReference type="EMBL" id="KAA1096821.1"/>
    </source>
</evidence>
<proteinExistence type="predicted"/>